<evidence type="ECO:0000313" key="3">
    <source>
        <dbReference type="Proteomes" id="UP000479000"/>
    </source>
</evidence>
<sequence length="241" mass="27849">IQTHNQTQTHKSSSQSQSHFHLKPLRLKRMHTQTQTPTQTQTHTQNRIQTVSAVTPSSAHSHWEKKENKEIRIKKTLNRHVHVLFTLFTDLDRDRRISCVAAGDFDSAAHVDRVKPTDQNQLVLQDYLSTTWTGVWSSRPSRPSFDITSRRRSPCHLGHASVTRRVRGMSAQEMKRWIYREWDHLGVAKQQWTAVEHGRQQLWSELKFRLEDNGPPTSATIGGSHGHPSAYVARRELKCDN</sequence>
<evidence type="ECO:0000313" key="2">
    <source>
        <dbReference type="EMBL" id="CAA9993358.1"/>
    </source>
</evidence>
<proteinExistence type="predicted"/>
<keyword evidence="3" id="KW-1185">Reference proteome</keyword>
<gene>
    <name evidence="2" type="ORF">NTEN_LOCUS334</name>
</gene>
<feature type="region of interest" description="Disordered" evidence="1">
    <location>
        <begin position="1"/>
        <end position="20"/>
    </location>
</feature>
<protein>
    <submittedName>
        <fullName evidence="2">Uncharacterized protein</fullName>
    </submittedName>
</protein>
<dbReference type="EMBL" id="CADCXU010000395">
    <property type="protein sequence ID" value="CAA9993358.1"/>
    <property type="molecule type" value="Genomic_DNA"/>
</dbReference>
<feature type="non-terminal residue" evidence="2">
    <location>
        <position position="1"/>
    </location>
</feature>
<reference evidence="2 3" key="1">
    <citation type="submission" date="2020-02" db="EMBL/GenBank/DDBJ databases">
        <authorList>
            <person name="Ferguson B K."/>
        </authorList>
    </citation>
    <scope>NUCLEOTIDE SEQUENCE [LARGE SCALE GENOMIC DNA]</scope>
</reference>
<organism evidence="2 3">
    <name type="scientific">Nesidiocoris tenuis</name>
    <dbReference type="NCBI Taxonomy" id="355587"/>
    <lineage>
        <taxon>Eukaryota</taxon>
        <taxon>Metazoa</taxon>
        <taxon>Ecdysozoa</taxon>
        <taxon>Arthropoda</taxon>
        <taxon>Hexapoda</taxon>
        <taxon>Insecta</taxon>
        <taxon>Pterygota</taxon>
        <taxon>Neoptera</taxon>
        <taxon>Paraneoptera</taxon>
        <taxon>Hemiptera</taxon>
        <taxon>Heteroptera</taxon>
        <taxon>Panheteroptera</taxon>
        <taxon>Cimicomorpha</taxon>
        <taxon>Miridae</taxon>
        <taxon>Dicyphina</taxon>
        <taxon>Nesidiocoris</taxon>
    </lineage>
</organism>
<name>A0A6H5FVH3_9HEMI</name>
<feature type="compositionally biased region" description="Low complexity" evidence="1">
    <location>
        <begin position="1"/>
        <end position="19"/>
    </location>
</feature>
<dbReference type="Proteomes" id="UP000479000">
    <property type="component" value="Unassembled WGS sequence"/>
</dbReference>
<accession>A0A6H5FVH3</accession>
<evidence type="ECO:0000256" key="1">
    <source>
        <dbReference type="SAM" id="MobiDB-lite"/>
    </source>
</evidence>
<dbReference type="AlphaFoldDB" id="A0A6H5FVH3"/>